<dbReference type="EMBL" id="JANIIK010000046">
    <property type="protein sequence ID" value="KAJ3602919.1"/>
    <property type="molecule type" value="Genomic_DNA"/>
</dbReference>
<dbReference type="Proteomes" id="UP001148018">
    <property type="component" value="Unassembled WGS sequence"/>
</dbReference>
<dbReference type="AlphaFoldDB" id="A0A9Q0ILA7"/>
<evidence type="ECO:0000313" key="1">
    <source>
        <dbReference type="EMBL" id="KAJ3602919.1"/>
    </source>
</evidence>
<proteinExistence type="predicted"/>
<evidence type="ECO:0000313" key="2">
    <source>
        <dbReference type="Proteomes" id="UP001148018"/>
    </source>
</evidence>
<protein>
    <submittedName>
        <fullName evidence="1">Uncharacterized protein</fullName>
    </submittedName>
</protein>
<keyword evidence="2" id="KW-1185">Reference proteome</keyword>
<organism evidence="1 2">
    <name type="scientific">Muraenolepis orangiensis</name>
    <name type="common">Patagonian moray cod</name>
    <dbReference type="NCBI Taxonomy" id="630683"/>
    <lineage>
        <taxon>Eukaryota</taxon>
        <taxon>Metazoa</taxon>
        <taxon>Chordata</taxon>
        <taxon>Craniata</taxon>
        <taxon>Vertebrata</taxon>
        <taxon>Euteleostomi</taxon>
        <taxon>Actinopterygii</taxon>
        <taxon>Neopterygii</taxon>
        <taxon>Teleostei</taxon>
        <taxon>Neoteleostei</taxon>
        <taxon>Acanthomorphata</taxon>
        <taxon>Zeiogadaria</taxon>
        <taxon>Gadariae</taxon>
        <taxon>Gadiformes</taxon>
        <taxon>Muraenolepidoidei</taxon>
        <taxon>Muraenolepididae</taxon>
        <taxon>Muraenolepis</taxon>
    </lineage>
</organism>
<sequence length="107" mass="13153">MYDYLGHEAFLEDEKDFHDRDEHPAEEFFRFDFDDFFSSLDPDDDDGDFFMDEPHHNHWGFPMGSEDMEDMDDLHEDQQVLDSIFFDTHENHNFYGHEDEEEKEHFY</sequence>
<gene>
    <name evidence="1" type="ORF">NHX12_030664</name>
</gene>
<reference evidence="1" key="1">
    <citation type="submission" date="2022-07" db="EMBL/GenBank/DDBJ databases">
        <title>Chromosome-level genome of Muraenolepis orangiensis.</title>
        <authorList>
            <person name="Kim J."/>
        </authorList>
    </citation>
    <scope>NUCLEOTIDE SEQUENCE</scope>
    <source>
        <strain evidence="1">KU_S4_2022</strain>
        <tissue evidence="1">Muscle</tissue>
    </source>
</reference>
<comment type="caution">
    <text evidence="1">The sequence shown here is derived from an EMBL/GenBank/DDBJ whole genome shotgun (WGS) entry which is preliminary data.</text>
</comment>
<name>A0A9Q0ILA7_9TELE</name>
<accession>A0A9Q0ILA7</accession>